<feature type="transmembrane region" description="Helical" evidence="1">
    <location>
        <begin position="38"/>
        <end position="57"/>
    </location>
</feature>
<keyword evidence="1" id="KW-0472">Membrane</keyword>
<evidence type="ECO:0000256" key="1">
    <source>
        <dbReference type="SAM" id="Phobius"/>
    </source>
</evidence>
<keyword evidence="1" id="KW-0812">Transmembrane</keyword>
<reference evidence="2" key="1">
    <citation type="journal article" date="2020" name="Nature">
        <title>Giant virus diversity and host interactions through global metagenomics.</title>
        <authorList>
            <person name="Schulz F."/>
            <person name="Roux S."/>
            <person name="Paez-Espino D."/>
            <person name="Jungbluth S."/>
            <person name="Walsh D.A."/>
            <person name="Denef V.J."/>
            <person name="McMahon K.D."/>
            <person name="Konstantinidis K.T."/>
            <person name="Eloe-Fadrosh E.A."/>
            <person name="Kyrpides N.C."/>
            <person name="Woyke T."/>
        </authorList>
    </citation>
    <scope>NUCLEOTIDE SEQUENCE</scope>
    <source>
        <strain evidence="2">GVMAG-M-3300023184-13</strain>
    </source>
</reference>
<feature type="transmembrane region" description="Helical" evidence="1">
    <location>
        <begin position="6"/>
        <end position="26"/>
    </location>
</feature>
<sequence length="113" mass="12471">MLEYITSSYSVALIATIIGLCLIYVYDKFEKKQYTGANYFRFAILIYIATFASLYLVHLASSKLSAGTSITTMFGGGLTNGESTATTSQNPLSTMNEYSKMHLEQFKTGTPTF</sequence>
<organism evidence="2">
    <name type="scientific">viral metagenome</name>
    <dbReference type="NCBI Taxonomy" id="1070528"/>
    <lineage>
        <taxon>unclassified sequences</taxon>
        <taxon>metagenomes</taxon>
        <taxon>organismal metagenomes</taxon>
    </lineage>
</organism>
<keyword evidence="1" id="KW-1133">Transmembrane helix</keyword>
<dbReference type="EMBL" id="MN739985">
    <property type="protein sequence ID" value="QHT81588.1"/>
    <property type="molecule type" value="Genomic_DNA"/>
</dbReference>
<proteinExistence type="predicted"/>
<dbReference type="AlphaFoldDB" id="A0A6C0HLL6"/>
<accession>A0A6C0HLL6</accession>
<protein>
    <submittedName>
        <fullName evidence="2">Uncharacterized protein</fullName>
    </submittedName>
</protein>
<name>A0A6C0HLL6_9ZZZZ</name>
<evidence type="ECO:0000313" key="2">
    <source>
        <dbReference type="EMBL" id="QHT81588.1"/>
    </source>
</evidence>